<evidence type="ECO:0000256" key="1">
    <source>
        <dbReference type="SAM" id="Phobius"/>
    </source>
</evidence>
<protein>
    <submittedName>
        <fullName evidence="2">Uncharacterized protein</fullName>
    </submittedName>
</protein>
<accession>A0A6A6S9C7</accession>
<evidence type="ECO:0000313" key="2">
    <source>
        <dbReference type="EMBL" id="KAF2642784.1"/>
    </source>
</evidence>
<evidence type="ECO:0000313" key="3">
    <source>
        <dbReference type="Proteomes" id="UP000799753"/>
    </source>
</evidence>
<feature type="transmembrane region" description="Helical" evidence="1">
    <location>
        <begin position="71"/>
        <end position="94"/>
    </location>
</feature>
<organism evidence="2 3">
    <name type="scientific">Massarina eburnea CBS 473.64</name>
    <dbReference type="NCBI Taxonomy" id="1395130"/>
    <lineage>
        <taxon>Eukaryota</taxon>
        <taxon>Fungi</taxon>
        <taxon>Dikarya</taxon>
        <taxon>Ascomycota</taxon>
        <taxon>Pezizomycotina</taxon>
        <taxon>Dothideomycetes</taxon>
        <taxon>Pleosporomycetidae</taxon>
        <taxon>Pleosporales</taxon>
        <taxon>Massarineae</taxon>
        <taxon>Massarinaceae</taxon>
        <taxon>Massarina</taxon>
    </lineage>
</organism>
<reference evidence="2" key="1">
    <citation type="journal article" date="2020" name="Stud. Mycol.">
        <title>101 Dothideomycetes genomes: a test case for predicting lifestyles and emergence of pathogens.</title>
        <authorList>
            <person name="Haridas S."/>
            <person name="Albert R."/>
            <person name="Binder M."/>
            <person name="Bloem J."/>
            <person name="Labutti K."/>
            <person name="Salamov A."/>
            <person name="Andreopoulos B."/>
            <person name="Baker S."/>
            <person name="Barry K."/>
            <person name="Bills G."/>
            <person name="Bluhm B."/>
            <person name="Cannon C."/>
            <person name="Castanera R."/>
            <person name="Culley D."/>
            <person name="Daum C."/>
            <person name="Ezra D."/>
            <person name="Gonzalez J."/>
            <person name="Henrissat B."/>
            <person name="Kuo A."/>
            <person name="Liang C."/>
            <person name="Lipzen A."/>
            <person name="Lutzoni F."/>
            <person name="Magnuson J."/>
            <person name="Mondo S."/>
            <person name="Nolan M."/>
            <person name="Ohm R."/>
            <person name="Pangilinan J."/>
            <person name="Park H.-J."/>
            <person name="Ramirez L."/>
            <person name="Alfaro M."/>
            <person name="Sun H."/>
            <person name="Tritt A."/>
            <person name="Yoshinaga Y."/>
            <person name="Zwiers L.-H."/>
            <person name="Turgeon B."/>
            <person name="Goodwin S."/>
            <person name="Spatafora J."/>
            <person name="Crous P."/>
            <person name="Grigoriev I."/>
        </authorList>
    </citation>
    <scope>NUCLEOTIDE SEQUENCE</scope>
    <source>
        <strain evidence="2">CBS 473.64</strain>
    </source>
</reference>
<keyword evidence="1" id="KW-0472">Membrane</keyword>
<keyword evidence="1" id="KW-0812">Transmembrane</keyword>
<dbReference type="AlphaFoldDB" id="A0A6A6S9C7"/>
<name>A0A6A6S9C7_9PLEO</name>
<proteinExistence type="predicted"/>
<keyword evidence="1" id="KW-1133">Transmembrane helix</keyword>
<dbReference type="EMBL" id="MU006781">
    <property type="protein sequence ID" value="KAF2642784.1"/>
    <property type="molecule type" value="Genomic_DNA"/>
</dbReference>
<sequence>MGLHTYYNGINGTYTPFPRDSDCQEDESFCHMWRTAGFLISFDVAAEFCTLVAFIVMLAGGVQRRVAGWHIVCALLLFSAFVQCVGMAIVAYLFDHSEHFSDNWHLDASWLLCTASWLILFLTSLGMTASALYLPPEGDYELIPDDLEVLQDEQLLSRIGAWNNDVRSLDSRLDDRDQ</sequence>
<dbReference type="Proteomes" id="UP000799753">
    <property type="component" value="Unassembled WGS sequence"/>
</dbReference>
<gene>
    <name evidence="2" type="ORF">P280DRAFT_468092</name>
</gene>
<feature type="transmembrane region" description="Helical" evidence="1">
    <location>
        <begin position="114"/>
        <end position="134"/>
    </location>
</feature>
<feature type="transmembrane region" description="Helical" evidence="1">
    <location>
        <begin position="36"/>
        <end position="59"/>
    </location>
</feature>
<keyword evidence="3" id="KW-1185">Reference proteome</keyword>
<dbReference type="OrthoDB" id="61370at2759"/>